<feature type="compositionally biased region" description="Acidic residues" evidence="1">
    <location>
        <begin position="268"/>
        <end position="287"/>
    </location>
</feature>
<feature type="compositionally biased region" description="Acidic residues" evidence="1">
    <location>
        <begin position="236"/>
        <end position="245"/>
    </location>
</feature>
<feature type="compositionally biased region" description="Basic and acidic residues" evidence="1">
    <location>
        <begin position="516"/>
        <end position="530"/>
    </location>
</feature>
<feature type="compositionally biased region" description="Acidic residues" evidence="1">
    <location>
        <begin position="319"/>
        <end position="333"/>
    </location>
</feature>
<comment type="caution">
    <text evidence="3">The sequence shown here is derived from an EMBL/GenBank/DDBJ whole genome shotgun (WGS) entry which is preliminary data.</text>
</comment>
<feature type="compositionally biased region" description="Polar residues" evidence="1">
    <location>
        <begin position="535"/>
        <end position="560"/>
    </location>
</feature>
<gene>
    <name evidence="3" type="ORF">QCA50_020800</name>
</gene>
<organism evidence="3 4">
    <name type="scientific">Cerrena zonata</name>
    <dbReference type="NCBI Taxonomy" id="2478898"/>
    <lineage>
        <taxon>Eukaryota</taxon>
        <taxon>Fungi</taxon>
        <taxon>Dikarya</taxon>
        <taxon>Basidiomycota</taxon>
        <taxon>Agaricomycotina</taxon>
        <taxon>Agaricomycetes</taxon>
        <taxon>Polyporales</taxon>
        <taxon>Cerrenaceae</taxon>
        <taxon>Cerrena</taxon>
    </lineage>
</organism>
<proteinExistence type="predicted"/>
<reference evidence="3 4" key="1">
    <citation type="submission" date="2022-09" db="EMBL/GenBank/DDBJ databases">
        <authorList>
            <person name="Palmer J.M."/>
        </authorList>
    </citation>
    <scope>NUCLEOTIDE SEQUENCE [LARGE SCALE GENOMIC DNA]</scope>
    <source>
        <strain evidence="3 4">DSM 7382</strain>
    </source>
</reference>
<feature type="compositionally biased region" description="Acidic residues" evidence="1">
    <location>
        <begin position="297"/>
        <end position="309"/>
    </location>
</feature>
<dbReference type="InterPro" id="IPR036420">
    <property type="entry name" value="BRCT_dom_sf"/>
</dbReference>
<accession>A0AAW0F8W3</accession>
<dbReference type="EMBL" id="JASBNA010000127">
    <property type="protein sequence ID" value="KAK7676221.1"/>
    <property type="molecule type" value="Genomic_DNA"/>
</dbReference>
<dbReference type="Proteomes" id="UP001385951">
    <property type="component" value="Unassembled WGS sequence"/>
</dbReference>
<feature type="compositionally biased region" description="Acidic residues" evidence="1">
    <location>
        <begin position="345"/>
        <end position="359"/>
    </location>
</feature>
<evidence type="ECO:0000256" key="1">
    <source>
        <dbReference type="SAM" id="MobiDB-lite"/>
    </source>
</evidence>
<evidence type="ECO:0000313" key="3">
    <source>
        <dbReference type="EMBL" id="KAK7676221.1"/>
    </source>
</evidence>
<dbReference type="Gene3D" id="1.10.10.60">
    <property type="entry name" value="Homeodomain-like"/>
    <property type="match status" value="1"/>
</dbReference>
<feature type="compositionally biased region" description="Basic and acidic residues" evidence="1">
    <location>
        <begin position="334"/>
        <end position="344"/>
    </location>
</feature>
<evidence type="ECO:0000313" key="4">
    <source>
        <dbReference type="Proteomes" id="UP001385951"/>
    </source>
</evidence>
<dbReference type="SUPFAM" id="SSF46689">
    <property type="entry name" value="Homeodomain-like"/>
    <property type="match status" value="1"/>
</dbReference>
<evidence type="ECO:0000259" key="2">
    <source>
        <dbReference type="Pfam" id="PF08914"/>
    </source>
</evidence>
<dbReference type="CDD" id="cd11655">
    <property type="entry name" value="rap1_myb-like"/>
    <property type="match status" value="1"/>
</dbReference>
<keyword evidence="4" id="KW-1185">Reference proteome</keyword>
<feature type="region of interest" description="Disordered" evidence="1">
    <location>
        <begin position="208"/>
        <end position="578"/>
    </location>
</feature>
<dbReference type="InterPro" id="IPR015010">
    <property type="entry name" value="TERF2IP_Myb"/>
</dbReference>
<feature type="domain" description="TERF2-interacting telomeric protein 1 Myb" evidence="2">
    <location>
        <begin position="131"/>
        <end position="195"/>
    </location>
</feature>
<name>A0AAW0F8W3_9APHY</name>
<dbReference type="AlphaFoldDB" id="A0AAW0F8W3"/>
<dbReference type="Pfam" id="PF08914">
    <property type="entry name" value="Myb_Rap1"/>
    <property type="match status" value="1"/>
</dbReference>
<dbReference type="InterPro" id="IPR009057">
    <property type="entry name" value="Homeodomain-like_sf"/>
</dbReference>
<feature type="compositionally biased region" description="Polar residues" evidence="1">
    <location>
        <begin position="467"/>
        <end position="482"/>
    </location>
</feature>
<protein>
    <recommendedName>
        <fullName evidence="2">TERF2-interacting telomeric protein 1 Myb domain-containing protein</fullName>
    </recommendedName>
</protein>
<sequence length="578" mass="65607">MARSVALPSGSSQRVNTDEGHNMRRLFTKDGVALRFWFDGHIPHTHVERLTTLITKHGGVVRSTEAGSDVIIVSENYRQIYDQAYWSYPDVYVELPSFIQDCIERKKCEHMAPIRKGMGGQPKPRRPRTEFTAEDRRHLCDYLARVIPDKADGGRTGNIIYQRLVASAEGRGEDHINAWAKRHTWQSWREHYKKNQLELDPIIDEIAPRYPPQHRGQYELSRRAGPRKRVHHEVFDGEEEEEEEPAGSRSRRSVSPQQSGSGAPLYEKEEEEEEDQDQQDEDQDEYQQEIHGGKDLETDEDEDEGEEDGDQRILRDLLAFDEDDQIPETSDDDPIWKAERRRPDQDDDDSMGEDEEDSDAEHPPPVYSDRDPQSVSDKLARNRRKRTAVAASSPTRFAPSQATLVNTTQSGRTQASNGQSDSNIIPEDLEPPTSRVIAPSRTRPKKKRRIEVISPGTFNDPPARNTRAGSRSRSVEPTQPSASRRIDKGKQKATMAPVEEAHEESDEVVNLLSEPDYNHDSDDERSHEQLFPEGAQSNRTSGRQGTRSTSVRNPGNSNSYKPPPGTKAAGVRSSQRNR</sequence>
<feature type="compositionally biased region" description="Low complexity" evidence="1">
    <location>
        <begin position="253"/>
        <end position="262"/>
    </location>
</feature>
<dbReference type="Gene3D" id="3.40.50.10190">
    <property type="entry name" value="BRCT domain"/>
    <property type="match status" value="1"/>
</dbReference>
<feature type="compositionally biased region" description="Polar residues" evidence="1">
    <location>
        <begin position="390"/>
        <end position="423"/>
    </location>
</feature>